<dbReference type="InterPro" id="IPR020936">
    <property type="entry name" value="TrhO"/>
</dbReference>
<dbReference type="InterPro" id="IPR001763">
    <property type="entry name" value="Rhodanese-like_dom"/>
</dbReference>
<dbReference type="Proteomes" id="UP000837675">
    <property type="component" value="Unassembled WGS sequence"/>
</dbReference>
<dbReference type="PANTHER" id="PTHR43268:SF3">
    <property type="entry name" value="RHODANESE-LIKE DOMAIN-CONTAINING PROTEIN 7-RELATED"/>
    <property type="match status" value="1"/>
</dbReference>
<gene>
    <name evidence="2" type="ORF">MHYMCMPASI_00812</name>
</gene>
<dbReference type="Pfam" id="PF00581">
    <property type="entry name" value="Rhodanese"/>
    <property type="match status" value="1"/>
</dbReference>
<dbReference type="Gene3D" id="3.30.70.100">
    <property type="match status" value="1"/>
</dbReference>
<dbReference type="Gene3D" id="3.40.250.10">
    <property type="entry name" value="Rhodanese-like domain"/>
    <property type="match status" value="1"/>
</dbReference>
<dbReference type="AlphaFoldDB" id="A0A8S4C307"/>
<dbReference type="InterPro" id="IPR040503">
    <property type="entry name" value="TRHO_N"/>
</dbReference>
<evidence type="ECO:0000259" key="1">
    <source>
        <dbReference type="PROSITE" id="PS50206"/>
    </source>
</evidence>
<accession>A0A8S4C307</accession>
<proteinExistence type="inferred from homology"/>
<evidence type="ECO:0000313" key="2">
    <source>
        <dbReference type="EMBL" id="CAG7595049.1"/>
    </source>
</evidence>
<dbReference type="SMART" id="SM00450">
    <property type="entry name" value="RHOD"/>
    <property type="match status" value="1"/>
</dbReference>
<protein>
    <submittedName>
        <fullName evidence="2">Rhodanese domain-containing protein</fullName>
    </submittedName>
</protein>
<dbReference type="HAMAP" id="MF_00469">
    <property type="entry name" value="TrhO"/>
    <property type="match status" value="1"/>
</dbReference>
<dbReference type="PANTHER" id="PTHR43268">
    <property type="entry name" value="THIOSULFATE SULFURTRANSFERASE/RHODANESE-LIKE DOMAIN-CONTAINING PROTEIN 2"/>
    <property type="match status" value="1"/>
</dbReference>
<feature type="domain" description="Rhodanese" evidence="1">
    <location>
        <begin position="120"/>
        <end position="215"/>
    </location>
</feature>
<name>A0A8S4C307_9ACAR</name>
<keyword evidence="3" id="KW-1185">Reference proteome</keyword>
<dbReference type="PROSITE" id="PS50206">
    <property type="entry name" value="RHODANESE_3"/>
    <property type="match status" value="1"/>
</dbReference>
<sequence length="238" mass="27358">MYIISTFYKFVRISDTLSLQKSLKDFCLEKEIKGTILIAEEGINATVVGKEDEIKQFHTFMSSLPYFPDLLFQESSCEFMPFQKLKVKIKPEIITFKVPDLDMSNTGEYIKPEDWDAFISRSDVKVIDTRNYYEVAMGSFKNAISPNTNNFTDLVEWIEKNLDKKDLETPIAMFCTSGVRCEKSTAYVKKLGYKNIYHLQGGITNYLKRNKCGVLWEGACFIFDDRIALDSCLLPTNA</sequence>
<evidence type="ECO:0000313" key="3">
    <source>
        <dbReference type="Proteomes" id="UP000837675"/>
    </source>
</evidence>
<dbReference type="EMBL" id="CAJVAF010000309">
    <property type="protein sequence ID" value="CAG7595049.1"/>
    <property type="molecule type" value="Genomic_DNA"/>
</dbReference>
<comment type="caution">
    <text evidence="2">The sequence shown here is derived from an EMBL/GenBank/DDBJ whole genome shotgun (WGS) entry which is preliminary data.</text>
</comment>
<dbReference type="Pfam" id="PF17773">
    <property type="entry name" value="UPF0176_N"/>
    <property type="match status" value="1"/>
</dbReference>
<organism evidence="2 3">
    <name type="scientific">Hyalomma marginatum</name>
    <dbReference type="NCBI Taxonomy" id="34627"/>
    <lineage>
        <taxon>Eukaryota</taxon>
        <taxon>Metazoa</taxon>
        <taxon>Ecdysozoa</taxon>
        <taxon>Arthropoda</taxon>
        <taxon>Chelicerata</taxon>
        <taxon>Arachnida</taxon>
        <taxon>Acari</taxon>
        <taxon>Parasitiformes</taxon>
        <taxon>Ixodida</taxon>
        <taxon>Ixodoidea</taxon>
        <taxon>Ixodidae</taxon>
        <taxon>Hyalomminae</taxon>
        <taxon>Hyalomma</taxon>
    </lineage>
</organism>
<reference evidence="2" key="1">
    <citation type="submission" date="2021-06" db="EMBL/GenBank/DDBJ databases">
        <authorList>
            <person name="Nardi T."/>
            <person name="Nardi T."/>
        </authorList>
    </citation>
    <scope>NUCLEOTIDE SEQUENCE</scope>
</reference>
<dbReference type="SUPFAM" id="SSF52821">
    <property type="entry name" value="Rhodanese/Cell cycle control phosphatase"/>
    <property type="match status" value="1"/>
</dbReference>
<dbReference type="InterPro" id="IPR036873">
    <property type="entry name" value="Rhodanese-like_dom_sf"/>
</dbReference>